<dbReference type="EMBL" id="CP001669">
    <property type="protein sequence ID" value="AFZ79015.1"/>
    <property type="molecule type" value="Genomic_DNA"/>
</dbReference>
<name>L0ATZ6_THEEQ</name>
<dbReference type="Proteomes" id="UP000031512">
    <property type="component" value="Chromosome 1"/>
</dbReference>
<gene>
    <name evidence="1" type="ORF">BEWA_018600</name>
</gene>
<organism evidence="1 2">
    <name type="scientific">Theileria equi strain WA</name>
    <dbReference type="NCBI Taxonomy" id="1537102"/>
    <lineage>
        <taxon>Eukaryota</taxon>
        <taxon>Sar</taxon>
        <taxon>Alveolata</taxon>
        <taxon>Apicomplexa</taxon>
        <taxon>Aconoidasida</taxon>
        <taxon>Piroplasmida</taxon>
        <taxon>Theileriidae</taxon>
        <taxon>Theileria</taxon>
    </lineage>
</organism>
<evidence type="ECO:0000313" key="1">
    <source>
        <dbReference type="EMBL" id="AFZ79015.1"/>
    </source>
</evidence>
<dbReference type="OrthoDB" id="361654at2759"/>
<dbReference type="RefSeq" id="XP_004828681.1">
    <property type="nucleotide sequence ID" value="XM_004828624.1"/>
</dbReference>
<dbReference type="GeneID" id="15806240"/>
<accession>L0ATZ6</accession>
<reference evidence="1 2" key="1">
    <citation type="journal article" date="2012" name="BMC Genomics">
        <title>Comparative genomic analysis and phylogenetic position of Theileria equi.</title>
        <authorList>
            <person name="Kappmeyer L.S."/>
            <person name="Thiagarajan M."/>
            <person name="Herndon D.R."/>
            <person name="Ramsay J.D."/>
            <person name="Caler E."/>
            <person name="Djikeng A."/>
            <person name="Gillespie J.J."/>
            <person name="Lau A.O."/>
            <person name="Roalson E.H."/>
            <person name="Silva J.C."/>
            <person name="Silva M.G."/>
            <person name="Suarez C.E."/>
            <person name="Ueti M.W."/>
            <person name="Nene V.M."/>
            <person name="Mealey R.H."/>
            <person name="Knowles D.P."/>
            <person name="Brayton K.A."/>
        </authorList>
    </citation>
    <scope>NUCLEOTIDE SEQUENCE [LARGE SCALE GENOMIC DNA]</scope>
    <source>
        <strain evidence="1 2">WA</strain>
    </source>
</reference>
<sequence>MRKHYLKCAKTKINVSNISYGKFLGDDFIMSKYSEVDGNDINIEKSTELYSISNPSMMSSDHLVSLLKTVTNRRGIPSLFIRKIEPFLLVKLEDFSLKNIYEIICLLKFAKTVPDNILNVLLKLVDKEIQKTTPESLDVKLVIDAFLKLVDLYREKDFPVMEATTWIDKYVDYFDIFQLLGAIKVYKRFIGKIETEKLEKLTLKVFSKPLGTFLGNRFTLNHCNVVANTLDLISLNSLHNANSKFISHLHTKEYTKKVLYPLIKENLKLFTADNITKIVESIRVIGEPYPTDILDSLSSIYIKHISQYSFENMMIIIKNMTQMKFHSDNLLINTLTFLPRKIQSIDSVENIMLLLDNYLENQHISEYFKIFVTQQMLQLAYKVGNRHHKELTIKLNRMLHNMPKAGGAGDDDRYIEDIINYKLM</sequence>
<protein>
    <submittedName>
        <fullName evidence="1">Uncharacterized protein</fullName>
    </submittedName>
</protein>
<dbReference type="AlphaFoldDB" id="L0ATZ6"/>
<dbReference type="KEGG" id="beq:BEWA_018600"/>
<evidence type="ECO:0000313" key="2">
    <source>
        <dbReference type="Proteomes" id="UP000031512"/>
    </source>
</evidence>
<dbReference type="VEuPathDB" id="PiroplasmaDB:BEWA_018600"/>
<dbReference type="eggNOG" id="ENOG502TN84">
    <property type="taxonomic scope" value="Eukaryota"/>
</dbReference>
<proteinExistence type="predicted"/>
<keyword evidence="2" id="KW-1185">Reference proteome</keyword>